<dbReference type="PANTHER" id="PTHR12951:SF1">
    <property type="entry name" value="PROTEIN UNC-119 HOMOLOG"/>
    <property type="match status" value="1"/>
</dbReference>
<sequence>MYRYAHSSGRVCYQKFDKSLIEQVKLIYEVLKLYDQKMYQGLTPLLRYVMLPDYLCKPSANIYDIEFTRLKIRDLDIDQVLFEREKPAAYEAPALVRQLSLSSAISPSANSAWLKDIFFQNTPSSLDEAIFLSNGSIFSHSFVSVNLYSLFVSPKSYTVAWKTVMMVTLAAVQLFFFVTTWLKSFTGLRWHQTSV</sequence>
<gene>
    <name evidence="2" type="ORF">GCK32_008293</name>
</gene>
<dbReference type="InterPro" id="IPR051519">
    <property type="entry name" value="PDE6D_unc-119_myristoyl-bd"/>
</dbReference>
<name>A0AAN8FVI6_TRICO</name>
<dbReference type="GO" id="GO:0008289">
    <property type="term" value="F:lipid binding"/>
    <property type="evidence" value="ECO:0007669"/>
    <property type="project" value="TreeGrafter"/>
</dbReference>
<dbReference type="Proteomes" id="UP001331761">
    <property type="component" value="Unassembled WGS sequence"/>
</dbReference>
<dbReference type="InterPro" id="IPR037036">
    <property type="entry name" value="PDED_dom_sf"/>
</dbReference>
<reference evidence="2 3" key="1">
    <citation type="submission" date="2019-10" db="EMBL/GenBank/DDBJ databases">
        <title>Assembly and Annotation for the nematode Trichostrongylus colubriformis.</title>
        <authorList>
            <person name="Martin J."/>
        </authorList>
    </citation>
    <scope>NUCLEOTIDE SEQUENCE [LARGE SCALE GENOMIC DNA]</scope>
    <source>
        <strain evidence="2">G859</strain>
        <tissue evidence="2">Whole worm</tissue>
    </source>
</reference>
<dbReference type="GO" id="GO:0060271">
    <property type="term" value="P:cilium assembly"/>
    <property type="evidence" value="ECO:0007669"/>
    <property type="project" value="TreeGrafter"/>
</dbReference>
<keyword evidence="1" id="KW-1133">Transmembrane helix</keyword>
<accession>A0AAN8FVI6</accession>
<organism evidence="2 3">
    <name type="scientific">Trichostrongylus colubriformis</name>
    <name type="common">Black scour worm</name>
    <dbReference type="NCBI Taxonomy" id="6319"/>
    <lineage>
        <taxon>Eukaryota</taxon>
        <taxon>Metazoa</taxon>
        <taxon>Ecdysozoa</taxon>
        <taxon>Nematoda</taxon>
        <taxon>Chromadorea</taxon>
        <taxon>Rhabditida</taxon>
        <taxon>Rhabditina</taxon>
        <taxon>Rhabditomorpha</taxon>
        <taxon>Strongyloidea</taxon>
        <taxon>Trichostrongylidae</taxon>
        <taxon>Trichostrongylus</taxon>
    </lineage>
</organism>
<dbReference type="PANTHER" id="PTHR12951">
    <property type="entry name" value="RETINAL PROTEIN 4"/>
    <property type="match status" value="1"/>
</dbReference>
<dbReference type="AlphaFoldDB" id="A0AAN8FVI6"/>
<evidence type="ECO:0000313" key="2">
    <source>
        <dbReference type="EMBL" id="KAK5977770.1"/>
    </source>
</evidence>
<proteinExistence type="predicted"/>
<keyword evidence="1" id="KW-0812">Transmembrane</keyword>
<feature type="transmembrane region" description="Helical" evidence="1">
    <location>
        <begin position="163"/>
        <end position="182"/>
    </location>
</feature>
<keyword evidence="1" id="KW-0472">Membrane</keyword>
<evidence type="ECO:0000256" key="1">
    <source>
        <dbReference type="SAM" id="Phobius"/>
    </source>
</evidence>
<dbReference type="GO" id="GO:0007399">
    <property type="term" value="P:nervous system development"/>
    <property type="evidence" value="ECO:0007669"/>
    <property type="project" value="TreeGrafter"/>
</dbReference>
<dbReference type="EMBL" id="WIXE01010184">
    <property type="protein sequence ID" value="KAK5977770.1"/>
    <property type="molecule type" value="Genomic_DNA"/>
</dbReference>
<dbReference type="GO" id="GO:0005929">
    <property type="term" value="C:cilium"/>
    <property type="evidence" value="ECO:0007669"/>
    <property type="project" value="TreeGrafter"/>
</dbReference>
<keyword evidence="3" id="KW-1185">Reference proteome</keyword>
<dbReference type="GO" id="GO:0042953">
    <property type="term" value="P:lipoprotein transport"/>
    <property type="evidence" value="ECO:0007669"/>
    <property type="project" value="TreeGrafter"/>
</dbReference>
<comment type="caution">
    <text evidence="2">The sequence shown here is derived from an EMBL/GenBank/DDBJ whole genome shotgun (WGS) entry which is preliminary data.</text>
</comment>
<evidence type="ECO:0000313" key="3">
    <source>
        <dbReference type="Proteomes" id="UP001331761"/>
    </source>
</evidence>
<feature type="transmembrane region" description="Helical" evidence="1">
    <location>
        <begin position="129"/>
        <end position="151"/>
    </location>
</feature>
<dbReference type="Gene3D" id="2.70.50.40">
    <property type="entry name" value="GMP phosphodiesterase, delta subunit"/>
    <property type="match status" value="1"/>
</dbReference>
<protein>
    <submittedName>
        <fullName evidence="2">Uncharacterized protein</fullName>
    </submittedName>
</protein>